<dbReference type="InterPro" id="IPR003453">
    <property type="entry name" value="ABC_MlaE_roteobac"/>
</dbReference>
<evidence type="ECO:0000259" key="3">
    <source>
        <dbReference type="PROSITE" id="PS50801"/>
    </source>
</evidence>
<evidence type="ECO:0000256" key="1">
    <source>
        <dbReference type="ARBA" id="ARBA00003787"/>
    </source>
</evidence>
<sequence length="384" mass="40818">MDSPAPNSQQTPWVRVHMGAAALGLEVGGDWTVDTANTLERLLADVRPGTQDRVEADLSAVTAMDTVGAWLLHRTGQRLSASGLSVDATGLSPRYRALLDQVQRNDRTCEVAPPEGNAFVRLLEEIGVGTVNALTTFGQFLSFLGLVMVRFASVPLHPRRLRINALVHQMEMVGLRATPIVALIVFLIGAVVVNQGAIQLRQFGAEVMVVNLLAISVLRELGPMLAAIMVAGRSGSAFTAQIGSMVLREEVDAMRTLGLNPIDVLVLPRMLALGIMLPLLTFLADLLGLLGGMILGWATLGITPAIFMTQLLEAVSLRTLAVGLIKAPFFAVIIATSGCFYGMTVGGSADSVGRNTTAAVVQSIFMVIVLDALFALFFSAIGWS</sequence>
<comment type="caution">
    <text evidence="4">The sequence shown here is derived from an EMBL/GenBank/DDBJ whole genome shotgun (WGS) entry which is preliminary data.</text>
</comment>
<evidence type="ECO:0000313" key="5">
    <source>
        <dbReference type="Proteomes" id="UP000295399"/>
    </source>
</evidence>
<feature type="transmembrane region" description="Helical" evidence="2">
    <location>
        <begin position="286"/>
        <end position="308"/>
    </location>
</feature>
<dbReference type="EMBL" id="SLXO01000003">
    <property type="protein sequence ID" value="TCP36430.1"/>
    <property type="molecule type" value="Genomic_DNA"/>
</dbReference>
<feature type="transmembrane region" description="Helical" evidence="2">
    <location>
        <begin position="200"/>
        <end position="218"/>
    </location>
</feature>
<dbReference type="Gene3D" id="3.30.750.24">
    <property type="entry name" value="STAS domain"/>
    <property type="match status" value="1"/>
</dbReference>
<keyword evidence="5" id="KW-1185">Reference proteome</keyword>
<comment type="subcellular location">
    <subcellularLocation>
        <location evidence="2">Cell inner membrane</location>
        <topology evidence="2">Multi-pass membrane protein</topology>
    </subcellularLocation>
</comment>
<evidence type="ECO:0000313" key="4">
    <source>
        <dbReference type="EMBL" id="TCP36430.1"/>
    </source>
</evidence>
<keyword evidence="2" id="KW-0997">Cell inner membrane</keyword>
<keyword evidence="2" id="KW-0812">Transmembrane</keyword>
<evidence type="ECO:0000256" key="2">
    <source>
        <dbReference type="RuleBase" id="RU362044"/>
    </source>
</evidence>
<comment type="similarity">
    <text evidence="2">Belongs to the MlaE permease family.</text>
</comment>
<dbReference type="RefSeq" id="WP_200287877.1">
    <property type="nucleotide sequence ID" value="NZ_JACIGF010000003.1"/>
</dbReference>
<dbReference type="AlphaFoldDB" id="A0A4R2PLF5"/>
<dbReference type="Pfam" id="PF13466">
    <property type="entry name" value="STAS_2"/>
    <property type="match status" value="1"/>
</dbReference>
<gene>
    <name evidence="4" type="ORF">EV659_103321</name>
</gene>
<proteinExistence type="inferred from homology"/>
<dbReference type="InterPro" id="IPR058548">
    <property type="entry name" value="MlaB-like_STAS"/>
</dbReference>
<dbReference type="GO" id="GO:0043190">
    <property type="term" value="C:ATP-binding cassette (ABC) transporter complex"/>
    <property type="evidence" value="ECO:0007669"/>
    <property type="project" value="InterPro"/>
</dbReference>
<dbReference type="NCBIfam" id="TIGR00056">
    <property type="entry name" value="MlaE family lipid ABC transporter permease subunit"/>
    <property type="match status" value="1"/>
</dbReference>
<accession>A0A4R2PLF5</accession>
<feature type="domain" description="STAS" evidence="3">
    <location>
        <begin position="25"/>
        <end position="100"/>
    </location>
</feature>
<dbReference type="Proteomes" id="UP000295399">
    <property type="component" value="Unassembled WGS sequence"/>
</dbReference>
<protein>
    <submittedName>
        <fullName evidence="4">Phospholipid/cholesterol/gamma-HCH transport system permease protein</fullName>
    </submittedName>
</protein>
<dbReference type="SUPFAM" id="SSF52091">
    <property type="entry name" value="SpoIIaa-like"/>
    <property type="match status" value="1"/>
</dbReference>
<comment type="function">
    <text evidence="1">Could be part of an ABC transporter complex.</text>
</comment>
<dbReference type="PANTHER" id="PTHR30188:SF3">
    <property type="entry name" value="ABC TRANSPORTER PERMEASE"/>
    <property type="match status" value="1"/>
</dbReference>
<dbReference type="InParanoid" id="A0A4R2PLF5"/>
<feature type="transmembrane region" description="Helical" evidence="2">
    <location>
        <begin position="320"/>
        <end position="343"/>
    </location>
</feature>
<dbReference type="GO" id="GO:0005548">
    <property type="term" value="F:phospholipid transporter activity"/>
    <property type="evidence" value="ECO:0007669"/>
    <property type="project" value="TreeGrafter"/>
</dbReference>
<keyword evidence="2" id="KW-1133">Transmembrane helix</keyword>
<dbReference type="PROSITE" id="PS50801">
    <property type="entry name" value="STAS"/>
    <property type="match status" value="1"/>
</dbReference>
<feature type="transmembrane region" description="Helical" evidence="2">
    <location>
        <begin position="363"/>
        <end position="383"/>
    </location>
</feature>
<dbReference type="InterPro" id="IPR036513">
    <property type="entry name" value="STAS_dom_sf"/>
</dbReference>
<dbReference type="InterPro" id="IPR002645">
    <property type="entry name" value="STAS_dom"/>
</dbReference>
<keyword evidence="2" id="KW-0472">Membrane</keyword>
<dbReference type="Pfam" id="PF02405">
    <property type="entry name" value="MlaE"/>
    <property type="match status" value="1"/>
</dbReference>
<dbReference type="PANTHER" id="PTHR30188">
    <property type="entry name" value="ABC TRANSPORTER PERMEASE PROTEIN-RELATED"/>
    <property type="match status" value="1"/>
</dbReference>
<name>A0A4R2PLF5_RHOSA</name>
<feature type="transmembrane region" description="Helical" evidence="2">
    <location>
        <begin position="173"/>
        <end position="193"/>
    </location>
</feature>
<dbReference type="InterPro" id="IPR030802">
    <property type="entry name" value="Permease_MalE"/>
</dbReference>
<reference evidence="4 5" key="1">
    <citation type="submission" date="2019-03" db="EMBL/GenBank/DDBJ databases">
        <title>Genomic Encyclopedia of Type Strains, Phase IV (KMG-IV): sequencing the most valuable type-strain genomes for metagenomic binning, comparative biology and taxonomic classification.</title>
        <authorList>
            <person name="Goeker M."/>
        </authorList>
    </citation>
    <scope>NUCLEOTIDE SEQUENCE [LARGE SCALE GENOMIC DNA]</scope>
    <source>
        <strain evidence="4 5">DSM 2132</strain>
    </source>
</reference>
<organism evidence="4 5">
    <name type="scientific">Rhodothalassium salexigens DSM 2132</name>
    <dbReference type="NCBI Taxonomy" id="1188247"/>
    <lineage>
        <taxon>Bacteria</taxon>
        <taxon>Pseudomonadati</taxon>
        <taxon>Pseudomonadota</taxon>
        <taxon>Alphaproteobacteria</taxon>
        <taxon>Rhodothalassiales</taxon>
        <taxon>Rhodothalassiaceae</taxon>
        <taxon>Rhodothalassium</taxon>
    </lineage>
</organism>
<feature type="transmembrane region" description="Helical" evidence="2">
    <location>
        <begin position="131"/>
        <end position="153"/>
    </location>
</feature>
<keyword evidence="2" id="KW-1003">Cell membrane</keyword>